<evidence type="ECO:0000256" key="10">
    <source>
        <dbReference type="ARBA" id="ARBA00023125"/>
    </source>
</evidence>
<dbReference type="InterPro" id="IPR001584">
    <property type="entry name" value="Integrase_cat-core"/>
</dbReference>
<keyword evidence="3" id="KW-0548">Nucleotidyltransferase</keyword>
<keyword evidence="7" id="KW-0378">Hydrolase</keyword>
<dbReference type="Proteomes" id="UP000081671">
    <property type="component" value="Unplaced"/>
</dbReference>
<dbReference type="GO" id="GO:0015074">
    <property type="term" value="P:DNA integration"/>
    <property type="evidence" value="ECO:0007669"/>
    <property type="project" value="UniProtKB-KW"/>
</dbReference>
<name>A0A1S3FS20_DIPOR</name>
<dbReference type="KEGG" id="dord:105991121"/>
<feature type="domain" description="Integrase-type" evidence="13">
    <location>
        <begin position="66"/>
        <end position="107"/>
    </location>
</feature>
<proteinExistence type="predicted"/>
<dbReference type="InterPro" id="IPR017856">
    <property type="entry name" value="Integrase-like_N"/>
</dbReference>
<evidence type="ECO:0000259" key="15">
    <source>
        <dbReference type="PROSITE" id="PS51027"/>
    </source>
</evidence>
<dbReference type="InterPro" id="IPR003308">
    <property type="entry name" value="Integrase_Zn-bd_dom_N"/>
</dbReference>
<evidence type="ECO:0000256" key="1">
    <source>
        <dbReference type="ARBA" id="ARBA00012493"/>
    </source>
</evidence>
<keyword evidence="2" id="KW-0808">Transferase</keyword>
<evidence type="ECO:0000256" key="12">
    <source>
        <dbReference type="PROSITE-ProRule" id="PRU00506"/>
    </source>
</evidence>
<dbReference type="SUPFAM" id="SSF50122">
    <property type="entry name" value="DNA-binding domain of retroviral integrase"/>
    <property type="match status" value="1"/>
</dbReference>
<dbReference type="InParanoid" id="A0A1S3FS20"/>
<dbReference type="Gene3D" id="3.30.420.10">
    <property type="entry name" value="Ribonuclease H-like superfamily/Ribonuclease H"/>
    <property type="match status" value="1"/>
</dbReference>
<dbReference type="Pfam" id="PF02022">
    <property type="entry name" value="Integrase_Zn"/>
    <property type="match status" value="1"/>
</dbReference>
<dbReference type="Pfam" id="PF00665">
    <property type="entry name" value="rve"/>
    <property type="match status" value="1"/>
</dbReference>
<accession>A0A1S3FS20</accession>
<dbReference type="RefSeq" id="XP_012879155.1">
    <property type="nucleotide sequence ID" value="XM_013023701.1"/>
</dbReference>
<keyword evidence="6" id="KW-0255">Endonuclease</keyword>
<dbReference type="SUPFAM" id="SSF53098">
    <property type="entry name" value="Ribonuclease H-like"/>
    <property type="match status" value="1"/>
</dbReference>
<dbReference type="Gene3D" id="2.30.30.10">
    <property type="entry name" value="Integrase, C-terminal domain superfamily, retroviral"/>
    <property type="match status" value="1"/>
</dbReference>
<evidence type="ECO:0000256" key="4">
    <source>
        <dbReference type="ARBA" id="ARBA00022722"/>
    </source>
</evidence>
<organism evidence="16 17">
    <name type="scientific">Dipodomys ordii</name>
    <name type="common">Ord's kangaroo rat</name>
    <dbReference type="NCBI Taxonomy" id="10020"/>
    <lineage>
        <taxon>Eukaryota</taxon>
        <taxon>Metazoa</taxon>
        <taxon>Chordata</taxon>
        <taxon>Craniata</taxon>
        <taxon>Vertebrata</taxon>
        <taxon>Euteleostomi</taxon>
        <taxon>Mammalia</taxon>
        <taxon>Eutheria</taxon>
        <taxon>Euarchontoglires</taxon>
        <taxon>Glires</taxon>
        <taxon>Rodentia</taxon>
        <taxon>Castorimorpha</taxon>
        <taxon>Heteromyidae</taxon>
        <taxon>Dipodomyinae</taxon>
        <taxon>Dipodomys</taxon>
    </lineage>
</organism>
<keyword evidence="16" id="KW-1185">Reference proteome</keyword>
<evidence type="ECO:0000256" key="2">
    <source>
        <dbReference type="ARBA" id="ARBA00022679"/>
    </source>
</evidence>
<dbReference type="GO" id="GO:0003964">
    <property type="term" value="F:RNA-directed DNA polymerase activity"/>
    <property type="evidence" value="ECO:0007669"/>
    <property type="project" value="UniProtKB-KW"/>
</dbReference>
<reference evidence="17" key="1">
    <citation type="submission" date="2025-08" db="UniProtKB">
        <authorList>
            <consortium name="RefSeq"/>
        </authorList>
    </citation>
    <scope>IDENTIFICATION</scope>
    <source>
        <tissue evidence="17">Kidney</tissue>
    </source>
</reference>
<evidence type="ECO:0000256" key="3">
    <source>
        <dbReference type="ARBA" id="ARBA00022695"/>
    </source>
</evidence>
<dbReference type="Gene3D" id="1.10.10.200">
    <property type="match status" value="1"/>
</dbReference>
<evidence type="ECO:0000313" key="16">
    <source>
        <dbReference type="Proteomes" id="UP000081671"/>
    </source>
</evidence>
<dbReference type="GO" id="GO:0004519">
    <property type="term" value="F:endonuclease activity"/>
    <property type="evidence" value="ECO:0007669"/>
    <property type="project" value="UniProtKB-KW"/>
</dbReference>
<dbReference type="PROSITE" id="PS50994">
    <property type="entry name" value="INTEGRASE"/>
    <property type="match status" value="1"/>
</dbReference>
<evidence type="ECO:0000256" key="9">
    <source>
        <dbReference type="ARBA" id="ARBA00022918"/>
    </source>
</evidence>
<keyword evidence="9" id="KW-0695">RNA-directed DNA polymerase</keyword>
<dbReference type="SUPFAM" id="SSF46919">
    <property type="entry name" value="N-terminal Zn binding domain of HIV integrase"/>
    <property type="match status" value="1"/>
</dbReference>
<evidence type="ECO:0000259" key="14">
    <source>
        <dbReference type="PROSITE" id="PS50994"/>
    </source>
</evidence>
<feature type="DNA-binding region" description="Integrase-type" evidence="12">
    <location>
        <begin position="287"/>
        <end position="336"/>
    </location>
</feature>
<sequence length="350" mass="39161">MVPIIQPTTPTFQMFSDLQKLIRQRSAPFYVGHIRAHTGLPGPLAQENELADLATRSVLISHLESSQVAAACEAHGLHHLNAQTLRQRFLITREQAREIVKNCKNCLMLLPEPHYGVNPRGLTPGQLWQMDITHVPSFGNLKFIHVTIDSFSEFICASVHSGEATNDVINHMLYTFTVLGQPKSIKTDNGPGYTSNKFKQFCLQLGIEHVTGIPYNPRGQGTVGRANQTLKNTSHKLRSQETLFPFKGNQKALLSHALFVLNFLTLDAFGRSAAERHWHPKTQQGFAQALWRDPITGKWEGPDPIIIWGKGSACIYDSRENGARWLPERLVKPYTNINDSGNNANKNNAK</sequence>
<evidence type="ECO:0000256" key="5">
    <source>
        <dbReference type="ARBA" id="ARBA00022723"/>
    </source>
</evidence>
<dbReference type="GeneID" id="105991121"/>
<gene>
    <name evidence="17" type="primary">LOC105991121</name>
</gene>
<keyword evidence="5" id="KW-0479">Metal-binding</keyword>
<keyword evidence="8" id="KW-0229">DNA integration</keyword>
<evidence type="ECO:0000256" key="8">
    <source>
        <dbReference type="ARBA" id="ARBA00022908"/>
    </source>
</evidence>
<keyword evidence="4" id="KW-0540">Nuclease</keyword>
<feature type="domain" description="Integrase-type" evidence="15">
    <location>
        <begin position="287"/>
        <end position="336"/>
    </location>
</feature>
<evidence type="ECO:0000256" key="11">
    <source>
        <dbReference type="PROSITE-ProRule" id="PRU00450"/>
    </source>
</evidence>
<keyword evidence="11" id="KW-0863">Zinc-finger</keyword>
<dbReference type="OrthoDB" id="9625909at2759"/>
<evidence type="ECO:0000259" key="13">
    <source>
        <dbReference type="PROSITE" id="PS50876"/>
    </source>
</evidence>
<dbReference type="EC" id="2.7.7.49" evidence="1"/>
<dbReference type="PROSITE" id="PS51027">
    <property type="entry name" value="INTEGRASE_DBD"/>
    <property type="match status" value="1"/>
</dbReference>
<dbReference type="AlphaFoldDB" id="A0A1S3FS20"/>
<evidence type="ECO:0000256" key="6">
    <source>
        <dbReference type="ARBA" id="ARBA00022759"/>
    </source>
</evidence>
<dbReference type="PROSITE" id="PS50876">
    <property type="entry name" value="ZF_INTEGRASE"/>
    <property type="match status" value="1"/>
</dbReference>
<dbReference type="InterPro" id="IPR012337">
    <property type="entry name" value="RNaseH-like_sf"/>
</dbReference>
<dbReference type="Pfam" id="PF00552">
    <property type="entry name" value="IN_DBD_C"/>
    <property type="match status" value="1"/>
</dbReference>
<dbReference type="GO" id="GO:0035613">
    <property type="term" value="F:RNA stem-loop binding"/>
    <property type="evidence" value="ECO:0007669"/>
    <property type="project" value="TreeGrafter"/>
</dbReference>
<keyword evidence="10" id="KW-0238">DNA-binding</keyword>
<dbReference type="GO" id="GO:0008270">
    <property type="term" value="F:zinc ion binding"/>
    <property type="evidence" value="ECO:0007669"/>
    <property type="project" value="UniProtKB-KW"/>
</dbReference>
<dbReference type="InterPro" id="IPR001037">
    <property type="entry name" value="Integrase_C_retrovir"/>
</dbReference>
<dbReference type="GO" id="GO:0016787">
    <property type="term" value="F:hydrolase activity"/>
    <property type="evidence" value="ECO:0007669"/>
    <property type="project" value="UniProtKB-KW"/>
</dbReference>
<dbReference type="InterPro" id="IPR036397">
    <property type="entry name" value="RNaseH_sf"/>
</dbReference>
<evidence type="ECO:0000256" key="7">
    <source>
        <dbReference type="ARBA" id="ARBA00022801"/>
    </source>
</evidence>
<evidence type="ECO:0000313" key="17">
    <source>
        <dbReference type="RefSeq" id="XP_012879155.1"/>
    </source>
</evidence>
<dbReference type="PANTHER" id="PTHR41694">
    <property type="entry name" value="ENDOGENOUS RETROVIRUS GROUP K MEMBER POL PROTEIN"/>
    <property type="match status" value="1"/>
</dbReference>
<dbReference type="GO" id="GO:0003677">
    <property type="term" value="F:DNA binding"/>
    <property type="evidence" value="ECO:0007669"/>
    <property type="project" value="UniProtKB-KW"/>
</dbReference>
<feature type="domain" description="Integrase catalytic" evidence="14">
    <location>
        <begin position="120"/>
        <end position="281"/>
    </location>
</feature>
<keyword evidence="11" id="KW-0862">Zinc</keyword>
<dbReference type="PANTHER" id="PTHR41694:SF3">
    <property type="entry name" value="RNA-DIRECTED DNA POLYMERASE-RELATED"/>
    <property type="match status" value="1"/>
</dbReference>
<dbReference type="InterPro" id="IPR036862">
    <property type="entry name" value="Integrase_C_dom_sf_retrovir"/>
</dbReference>
<protein>
    <recommendedName>
        <fullName evidence="1">RNA-directed DNA polymerase</fullName>
        <ecNumber evidence="1">2.7.7.49</ecNumber>
    </recommendedName>
</protein>